<dbReference type="AlphaFoldDB" id="A0A1G4IW17"/>
<gene>
    <name evidence="3" type="ORF">LANO_0B02476G</name>
</gene>
<evidence type="ECO:0000256" key="2">
    <source>
        <dbReference type="SAM" id="Phobius"/>
    </source>
</evidence>
<evidence type="ECO:0000313" key="4">
    <source>
        <dbReference type="Proteomes" id="UP000189911"/>
    </source>
</evidence>
<evidence type="ECO:0000256" key="1">
    <source>
        <dbReference type="SAM" id="MobiDB-lite"/>
    </source>
</evidence>
<reference evidence="4" key="1">
    <citation type="submission" date="2016-03" db="EMBL/GenBank/DDBJ databases">
        <authorList>
            <person name="Devillers Hugo."/>
        </authorList>
    </citation>
    <scope>NUCLEOTIDE SEQUENCE [LARGE SCALE GENOMIC DNA]</scope>
</reference>
<organism evidence="3 4">
    <name type="scientific">Lachancea nothofagi CBS 11611</name>
    <dbReference type="NCBI Taxonomy" id="1266666"/>
    <lineage>
        <taxon>Eukaryota</taxon>
        <taxon>Fungi</taxon>
        <taxon>Dikarya</taxon>
        <taxon>Ascomycota</taxon>
        <taxon>Saccharomycotina</taxon>
        <taxon>Saccharomycetes</taxon>
        <taxon>Saccharomycetales</taxon>
        <taxon>Saccharomycetaceae</taxon>
        <taxon>Lachancea</taxon>
    </lineage>
</organism>
<accession>A0A1G4IW17</accession>
<feature type="transmembrane region" description="Helical" evidence="2">
    <location>
        <begin position="88"/>
        <end position="107"/>
    </location>
</feature>
<keyword evidence="2" id="KW-0812">Transmembrane</keyword>
<feature type="region of interest" description="Disordered" evidence="1">
    <location>
        <begin position="1"/>
        <end position="26"/>
    </location>
</feature>
<keyword evidence="2" id="KW-0472">Membrane</keyword>
<dbReference type="Proteomes" id="UP000189911">
    <property type="component" value="Chromosome B"/>
</dbReference>
<name>A0A1G4IW17_9SACH</name>
<proteinExistence type="predicted"/>
<sequence length="141" mass="16112">MASLETSSSSPFLRKREYGNKQPSASAEERVFGPRIESRFMSTKERQISLAGVLLSACAVVVTAGLMFLLGVNIVIQYRTMVPEDRSGLLRKACYIVLSATGIFFMNKFNQWFYQKMMTYFSDSKYQRLPAEESFEMRSRA</sequence>
<evidence type="ECO:0000313" key="3">
    <source>
        <dbReference type="EMBL" id="SCU81265.1"/>
    </source>
</evidence>
<keyword evidence="4" id="KW-1185">Reference proteome</keyword>
<dbReference type="EMBL" id="LT598450">
    <property type="protein sequence ID" value="SCU81265.1"/>
    <property type="molecule type" value="Genomic_DNA"/>
</dbReference>
<keyword evidence="2" id="KW-1133">Transmembrane helix</keyword>
<feature type="transmembrane region" description="Helical" evidence="2">
    <location>
        <begin position="48"/>
        <end position="76"/>
    </location>
</feature>
<dbReference type="OrthoDB" id="4064992at2759"/>
<protein>
    <submittedName>
        <fullName evidence="3">LANO_0B02476g1_1</fullName>
    </submittedName>
</protein>
<feature type="compositionally biased region" description="Polar residues" evidence="1">
    <location>
        <begin position="1"/>
        <end position="11"/>
    </location>
</feature>